<protein>
    <submittedName>
        <fullName evidence="3">DUF4012 domain-containing protein</fullName>
    </submittedName>
</protein>
<dbReference type="EMBL" id="WLYK01000001">
    <property type="protein sequence ID" value="MTD12737.1"/>
    <property type="molecule type" value="Genomic_DNA"/>
</dbReference>
<dbReference type="InterPro" id="IPR025101">
    <property type="entry name" value="DUF4012"/>
</dbReference>
<gene>
    <name evidence="3" type="ORF">GIS00_02100</name>
</gene>
<feature type="compositionally biased region" description="Low complexity" evidence="1">
    <location>
        <begin position="57"/>
        <end position="67"/>
    </location>
</feature>
<feature type="compositionally biased region" description="Low complexity" evidence="1">
    <location>
        <begin position="77"/>
        <end position="95"/>
    </location>
</feature>
<keyword evidence="2" id="KW-0472">Membrane</keyword>
<comment type="caution">
    <text evidence="3">The sequence shown here is derived from an EMBL/GenBank/DDBJ whole genome shotgun (WGS) entry which is preliminary data.</text>
</comment>
<reference evidence="3 4" key="1">
    <citation type="submission" date="2019-11" db="EMBL/GenBank/DDBJ databases">
        <authorList>
            <person name="Jiang L.-Q."/>
        </authorList>
    </citation>
    <scope>NUCLEOTIDE SEQUENCE [LARGE SCALE GENOMIC DNA]</scope>
    <source>
        <strain evidence="3 4">YIM 132087</strain>
    </source>
</reference>
<dbReference type="Pfam" id="PF13196">
    <property type="entry name" value="DUF4012"/>
    <property type="match status" value="1"/>
</dbReference>
<keyword evidence="2" id="KW-1133">Transmembrane helix</keyword>
<proteinExistence type="predicted"/>
<feature type="transmembrane region" description="Helical" evidence="2">
    <location>
        <begin position="107"/>
        <end position="128"/>
    </location>
</feature>
<organism evidence="3 4">
    <name type="scientific">Nakamurella alba</name>
    <dbReference type="NCBI Taxonomy" id="2665158"/>
    <lineage>
        <taxon>Bacteria</taxon>
        <taxon>Bacillati</taxon>
        <taxon>Actinomycetota</taxon>
        <taxon>Actinomycetes</taxon>
        <taxon>Nakamurellales</taxon>
        <taxon>Nakamurellaceae</taxon>
        <taxon>Nakamurella</taxon>
    </lineage>
</organism>
<evidence type="ECO:0000313" key="3">
    <source>
        <dbReference type="EMBL" id="MTD12737.1"/>
    </source>
</evidence>
<feature type="compositionally biased region" description="Low complexity" evidence="1">
    <location>
        <begin position="12"/>
        <end position="31"/>
    </location>
</feature>
<feature type="compositionally biased region" description="Basic and acidic residues" evidence="1">
    <location>
        <begin position="40"/>
        <end position="56"/>
    </location>
</feature>
<name>A0A7K1FF57_9ACTN</name>
<keyword evidence="2" id="KW-0812">Transmembrane</keyword>
<evidence type="ECO:0000256" key="2">
    <source>
        <dbReference type="SAM" id="Phobius"/>
    </source>
</evidence>
<evidence type="ECO:0000313" key="4">
    <source>
        <dbReference type="Proteomes" id="UP000460221"/>
    </source>
</evidence>
<dbReference type="AlphaFoldDB" id="A0A7K1FF57"/>
<sequence length="683" mass="70158">MTDRPEEVDGTGAAASGSAAAGNGPVGNGPVNETPGADGAVDHRADDHRADDHRSDANGADGPAGQDGADDTDHTEAPAAGPTTTASTPVPASTRSGRRARSRRRKIIGRSLMGLGLLVLLAGGWVAWRSYQAYSHLQAAADKVSEIRSQVRDLDNLDAEQLRTSVAQLQQDSADAVSATSDPVYRLATVLPWLGTNLDAVSEIAHTVDDLATGTAPGLVDVAGTLDPATFAPKDGAVDLGPLVQAAPTLQAADDSVRSASARVGAIPRSGLVSQVADAVDQLQAQLTELGSTTAAAARLGRLVPPMLGADGPRTYLVVFENLAEPRATGGIFGSYAALTFTDGKFTLSGQGSASRDLGEFEPPVAVTGDVPDALYQGLIGRFATDVNLTPDFPTAASTISEMYTERTGTAVDGVLSVDPVALSYLMKGIPPIDLGNNITIDAENLTETLLSKAYTLYPDIEDGDARDVFLAAATARVFSTVTSSVSGDVLLRGVLRGTQEHRVMLWSSHPDEQQDLAATPVAGDFPGGGTGFGVFRNDGTGGKLGYYASGDVTLAPGGCGAGGRDFTLTTHLVYDAPASGLPDYVLGYEKAGPYVLRTNILVFGAAGAELTSLTVDGKEIPVVAAEQDGRSVLTATVDQKPGTDTNVVVSGTWSGDSAPGPTHVTPGVGSWDVTDAELLPCP</sequence>
<dbReference type="RefSeq" id="WP_154766744.1">
    <property type="nucleotide sequence ID" value="NZ_WLYK01000001.1"/>
</dbReference>
<accession>A0A7K1FF57</accession>
<evidence type="ECO:0000256" key="1">
    <source>
        <dbReference type="SAM" id="MobiDB-lite"/>
    </source>
</evidence>
<feature type="region of interest" description="Disordered" evidence="1">
    <location>
        <begin position="1"/>
        <end position="103"/>
    </location>
</feature>
<keyword evidence="4" id="KW-1185">Reference proteome</keyword>
<dbReference type="Proteomes" id="UP000460221">
    <property type="component" value="Unassembled WGS sequence"/>
</dbReference>